<keyword evidence="2" id="KW-1185">Reference proteome</keyword>
<evidence type="ECO:0000313" key="1">
    <source>
        <dbReference type="EMBL" id="KAI8030488.1"/>
    </source>
</evidence>
<organism evidence="1 2">
    <name type="scientific">Camellia lanceoleosa</name>
    <dbReference type="NCBI Taxonomy" id="1840588"/>
    <lineage>
        <taxon>Eukaryota</taxon>
        <taxon>Viridiplantae</taxon>
        <taxon>Streptophyta</taxon>
        <taxon>Embryophyta</taxon>
        <taxon>Tracheophyta</taxon>
        <taxon>Spermatophyta</taxon>
        <taxon>Magnoliopsida</taxon>
        <taxon>eudicotyledons</taxon>
        <taxon>Gunneridae</taxon>
        <taxon>Pentapetalae</taxon>
        <taxon>asterids</taxon>
        <taxon>Ericales</taxon>
        <taxon>Theaceae</taxon>
        <taxon>Camellia</taxon>
    </lineage>
</organism>
<dbReference type="EMBL" id="CM045758">
    <property type="protein sequence ID" value="KAI8030488.1"/>
    <property type="molecule type" value="Genomic_DNA"/>
</dbReference>
<comment type="caution">
    <text evidence="1">The sequence shown here is derived from an EMBL/GenBank/DDBJ whole genome shotgun (WGS) entry which is preliminary data.</text>
</comment>
<gene>
    <name evidence="1" type="ORF">LOK49_LG01G02111</name>
</gene>
<sequence length="150" mass="17781">MAETFGLEDLILLLGNGIYDLRYRLRNINDLIFELDPSSWSPAEFMELDIHSVMNEFRLKLHLTECKLVDVLNQQYLAQQKIEDDLIKQEKIEAARVEDSIIMDVFMNEGLELSSITRKVCRDKERQRKFVKKKSRYLMKKARKVKVIEN</sequence>
<name>A0ACC0IZC6_9ERIC</name>
<proteinExistence type="predicted"/>
<evidence type="ECO:0000313" key="2">
    <source>
        <dbReference type="Proteomes" id="UP001060215"/>
    </source>
</evidence>
<protein>
    <submittedName>
        <fullName evidence="1">Uncharacterized protein</fullName>
    </submittedName>
</protein>
<dbReference type="Proteomes" id="UP001060215">
    <property type="component" value="Chromosome 1"/>
</dbReference>
<accession>A0ACC0IZC6</accession>
<reference evidence="1 2" key="1">
    <citation type="journal article" date="2022" name="Plant J.">
        <title>Chromosome-level genome of Camellia lanceoleosa provides a valuable resource for understanding genome evolution and self-incompatibility.</title>
        <authorList>
            <person name="Gong W."/>
            <person name="Xiao S."/>
            <person name="Wang L."/>
            <person name="Liao Z."/>
            <person name="Chang Y."/>
            <person name="Mo W."/>
            <person name="Hu G."/>
            <person name="Li W."/>
            <person name="Zhao G."/>
            <person name="Zhu H."/>
            <person name="Hu X."/>
            <person name="Ji K."/>
            <person name="Xiang X."/>
            <person name="Song Q."/>
            <person name="Yuan D."/>
            <person name="Jin S."/>
            <person name="Zhang L."/>
        </authorList>
    </citation>
    <scope>NUCLEOTIDE SEQUENCE [LARGE SCALE GENOMIC DNA]</scope>
    <source>
        <strain evidence="1">SQ_2022a</strain>
    </source>
</reference>